<evidence type="ECO:0000256" key="1">
    <source>
        <dbReference type="SAM" id="MobiDB-lite"/>
    </source>
</evidence>
<gene>
    <name evidence="2" type="ORF">ACFPZP_19375</name>
</gene>
<sequence>MEPGRFRHRVTVQNSRTIRSPSGQPKAEWYDAAVSVPAETKAISGRELVASGAAKAEATMRVWMRYRPDVTAASRLVVLNGPFKGLTLEVVGPPIPDAKSTRLEILCKQGVVS</sequence>
<dbReference type="InterPro" id="IPR038666">
    <property type="entry name" value="SSP1_head-tail_sf"/>
</dbReference>
<comment type="caution">
    <text evidence="2">The sequence shown here is derived from an EMBL/GenBank/DDBJ whole genome shotgun (WGS) entry which is preliminary data.</text>
</comment>
<dbReference type="Gene3D" id="2.40.10.270">
    <property type="entry name" value="Bacteriophage SPP1 head-tail adaptor protein"/>
    <property type="match status" value="1"/>
</dbReference>
<dbReference type="Pfam" id="PF05521">
    <property type="entry name" value="Phage_HCP"/>
    <property type="match status" value="1"/>
</dbReference>
<feature type="compositionally biased region" description="Polar residues" evidence="1">
    <location>
        <begin position="11"/>
        <end position="23"/>
    </location>
</feature>
<accession>A0ABW1Q489</accession>
<dbReference type="Proteomes" id="UP001596169">
    <property type="component" value="Unassembled WGS sequence"/>
</dbReference>
<organism evidence="2 3">
    <name type="scientific">Citrobacter bitternis</name>
    <dbReference type="NCBI Taxonomy" id="1585982"/>
    <lineage>
        <taxon>Bacteria</taxon>
        <taxon>Pseudomonadati</taxon>
        <taxon>Pseudomonadota</taxon>
        <taxon>Gammaproteobacteria</taxon>
        <taxon>Enterobacterales</taxon>
        <taxon>Enterobacteriaceae</taxon>
        <taxon>Citrobacter</taxon>
    </lineage>
</organism>
<evidence type="ECO:0000313" key="2">
    <source>
        <dbReference type="EMBL" id="MFC6123212.1"/>
    </source>
</evidence>
<reference evidence="3" key="1">
    <citation type="journal article" date="2019" name="Int. J. Syst. Evol. Microbiol.">
        <title>The Global Catalogue of Microorganisms (GCM) 10K type strain sequencing project: providing services to taxonomists for standard genome sequencing and annotation.</title>
        <authorList>
            <consortium name="The Broad Institute Genomics Platform"/>
            <consortium name="The Broad Institute Genome Sequencing Center for Infectious Disease"/>
            <person name="Wu L."/>
            <person name="Ma J."/>
        </authorList>
    </citation>
    <scope>NUCLEOTIDE SEQUENCE [LARGE SCALE GENOMIC DNA]</scope>
    <source>
        <strain evidence="3">JCM30009</strain>
    </source>
</reference>
<keyword evidence="3" id="KW-1185">Reference proteome</keyword>
<dbReference type="RefSeq" id="WP_378109191.1">
    <property type="nucleotide sequence ID" value="NZ_JBHSRG010000011.1"/>
</dbReference>
<feature type="region of interest" description="Disordered" evidence="1">
    <location>
        <begin position="1"/>
        <end position="24"/>
    </location>
</feature>
<dbReference type="InterPro" id="IPR008767">
    <property type="entry name" value="Phage_SPP1_head-tail_adaptor"/>
</dbReference>
<dbReference type="EMBL" id="JBHSRG010000011">
    <property type="protein sequence ID" value="MFC6123212.1"/>
    <property type="molecule type" value="Genomic_DNA"/>
</dbReference>
<dbReference type="NCBIfam" id="TIGR01563">
    <property type="entry name" value="gp16_SPP1"/>
    <property type="match status" value="1"/>
</dbReference>
<protein>
    <submittedName>
        <fullName evidence="2">Phage head closure protein</fullName>
    </submittedName>
</protein>
<proteinExistence type="predicted"/>
<feature type="compositionally biased region" description="Basic residues" evidence="1">
    <location>
        <begin position="1"/>
        <end position="10"/>
    </location>
</feature>
<name>A0ABW1Q489_9ENTR</name>
<evidence type="ECO:0000313" key="3">
    <source>
        <dbReference type="Proteomes" id="UP001596169"/>
    </source>
</evidence>